<accession>A0ACC1RT56</accession>
<name>A0ACC1RT56_9HYPO</name>
<sequence length="810" mass="91381">MDHVAPSHPDVNWRWTIWSLPRSANHQLRISRQTSGLWAGFSHQGRRELARKQMLRGHLSLYQPHKLCLRHPGSGQHIISGLAGSCAAPLAIHRNLQIDDTVGVMRDNINKVSQRGERLDALQDKTDNLAVSAQGFRRGANRVRKQMWWKDMKMRMCLIIGIIILLVIIIVPSGNAAPGRTLARILMINSCGYPLIPHSDALATTMGNGTFGQLAIIATEYDLSTVEFVHVGPRSCYAGHFFASQEPHAGDGLSASFLEMPGRAGCADLLAAYTRLYRAYFSFRMPKIIQEQTCLLLLSIATAYICFVFIGHVASRLTSLHHVSPPPLWTAIVLTPVALYLRSKHYWLNKMRVYNTRPAPVYPHRDRLLGTDWIIDMSKAIRSHTILRVWDDLFYNVGGTFWVKNVGAWIVTTNEPENVKALLSSQFEAWHIRGLRQKVMVLALGPRAIFSVNGQEWHDARAMIRPSFVRNQIADLECTERHVEAFLASIPRNGDMVDLQELFYMFGHSTNTLSNPTPEALKFTQSFDYSLLSSTSRARLGWIALIVPDRKLDKSAATCRQFIDRYVQEAIATEKKKERPYVFMNEMLASGASKEYLRDQLLAMILGGRDTSASTLSSLFWALARRPDVVKKMRAEVEELNGRKPTWDELKELKYLNMVLKEGGADQFDPIALRLWAPVASNVRIASKDTVLPKGGGSDGQSPLFVPKGAGCRWSLYSLHRRKDIFGDDTEEFRPERWETLRTTWEYLPFGGGPRICIGQQFALTQMAYLVTRLLQTFKTVEAADDKPMVQGVSSTIKLVNGCWTRFTPA</sequence>
<keyword evidence="2" id="KW-1185">Reference proteome</keyword>
<evidence type="ECO:0000313" key="2">
    <source>
        <dbReference type="Proteomes" id="UP001148629"/>
    </source>
</evidence>
<comment type="caution">
    <text evidence="1">The sequence shown here is derived from an EMBL/GenBank/DDBJ whole genome shotgun (WGS) entry which is preliminary data.</text>
</comment>
<protein>
    <submittedName>
        <fullName evidence="1">Uncharacterized protein</fullName>
    </submittedName>
</protein>
<evidence type="ECO:0000313" key="1">
    <source>
        <dbReference type="EMBL" id="KAJ3524082.1"/>
    </source>
</evidence>
<gene>
    <name evidence="1" type="ORF">NM208_g12192</name>
</gene>
<reference evidence="1" key="1">
    <citation type="submission" date="2022-08" db="EMBL/GenBank/DDBJ databases">
        <title>Genome Sequence of Fusarium decemcellulare.</title>
        <authorList>
            <person name="Buettner E."/>
        </authorList>
    </citation>
    <scope>NUCLEOTIDE SEQUENCE</scope>
    <source>
        <strain evidence="1">Babe19</strain>
    </source>
</reference>
<proteinExistence type="predicted"/>
<dbReference type="EMBL" id="JANRMS010002140">
    <property type="protein sequence ID" value="KAJ3524082.1"/>
    <property type="molecule type" value="Genomic_DNA"/>
</dbReference>
<organism evidence="1 2">
    <name type="scientific">Fusarium decemcellulare</name>
    <dbReference type="NCBI Taxonomy" id="57161"/>
    <lineage>
        <taxon>Eukaryota</taxon>
        <taxon>Fungi</taxon>
        <taxon>Dikarya</taxon>
        <taxon>Ascomycota</taxon>
        <taxon>Pezizomycotina</taxon>
        <taxon>Sordariomycetes</taxon>
        <taxon>Hypocreomycetidae</taxon>
        <taxon>Hypocreales</taxon>
        <taxon>Nectriaceae</taxon>
        <taxon>Fusarium</taxon>
        <taxon>Fusarium decemcellulare species complex</taxon>
    </lineage>
</organism>
<dbReference type="Proteomes" id="UP001148629">
    <property type="component" value="Unassembled WGS sequence"/>
</dbReference>